<organism evidence="1 2">
    <name type="scientific">Mortierella alpina</name>
    <name type="common">Oleaginous fungus</name>
    <name type="synonym">Mortierella renispora</name>
    <dbReference type="NCBI Taxonomy" id="64518"/>
    <lineage>
        <taxon>Eukaryota</taxon>
        <taxon>Fungi</taxon>
        <taxon>Fungi incertae sedis</taxon>
        <taxon>Mucoromycota</taxon>
        <taxon>Mortierellomycotina</taxon>
        <taxon>Mortierellomycetes</taxon>
        <taxon>Mortierellales</taxon>
        <taxon>Mortierellaceae</taxon>
        <taxon>Mortierella</taxon>
    </lineage>
</organism>
<evidence type="ECO:0000313" key="2">
    <source>
        <dbReference type="Proteomes" id="UP000738359"/>
    </source>
</evidence>
<gene>
    <name evidence="1" type="ORF">BGZ70_006791</name>
</gene>
<dbReference type="OrthoDB" id="2432046at2759"/>
<dbReference type="EMBL" id="JAAAHY010003924">
    <property type="protein sequence ID" value="KAF9936420.1"/>
    <property type="molecule type" value="Genomic_DNA"/>
</dbReference>
<sequence length="77" mass="9177">MKLKRMLRDLFNFTILEMTKNKDRVKPNLKVFGSRTFKDTTELIAMDYHGMYRTYCLGSFRIVSTANNIKNLKECFE</sequence>
<reference evidence="1" key="1">
    <citation type="journal article" date="2020" name="Fungal Divers.">
        <title>Resolving the Mortierellaceae phylogeny through synthesis of multi-gene phylogenetics and phylogenomics.</title>
        <authorList>
            <person name="Vandepol N."/>
            <person name="Liber J."/>
            <person name="Desiro A."/>
            <person name="Na H."/>
            <person name="Kennedy M."/>
            <person name="Barry K."/>
            <person name="Grigoriev I.V."/>
            <person name="Miller A.N."/>
            <person name="O'Donnell K."/>
            <person name="Stajich J.E."/>
            <person name="Bonito G."/>
        </authorList>
    </citation>
    <scope>NUCLEOTIDE SEQUENCE</scope>
    <source>
        <strain evidence="1">CK1249</strain>
    </source>
</reference>
<name>A0A9P6ILI4_MORAP</name>
<dbReference type="AlphaFoldDB" id="A0A9P6ILI4"/>
<keyword evidence="2" id="KW-1185">Reference proteome</keyword>
<accession>A0A9P6ILI4</accession>
<proteinExistence type="predicted"/>
<dbReference type="Proteomes" id="UP000738359">
    <property type="component" value="Unassembled WGS sequence"/>
</dbReference>
<comment type="caution">
    <text evidence="1">The sequence shown here is derived from an EMBL/GenBank/DDBJ whole genome shotgun (WGS) entry which is preliminary data.</text>
</comment>
<protein>
    <submittedName>
        <fullName evidence="1">Uncharacterized protein</fullName>
    </submittedName>
</protein>
<feature type="non-terminal residue" evidence="1">
    <location>
        <position position="77"/>
    </location>
</feature>
<evidence type="ECO:0000313" key="1">
    <source>
        <dbReference type="EMBL" id="KAF9936420.1"/>
    </source>
</evidence>